<feature type="transmembrane region" description="Helical" evidence="1">
    <location>
        <begin position="261"/>
        <end position="281"/>
    </location>
</feature>
<gene>
    <name evidence="3" type="ORF">J7W16_21010</name>
</gene>
<feature type="transmembrane region" description="Helical" evidence="1">
    <location>
        <begin position="123"/>
        <end position="142"/>
    </location>
</feature>
<feature type="transmembrane region" description="Helical" evidence="1">
    <location>
        <begin position="101"/>
        <end position="118"/>
    </location>
</feature>
<feature type="transmembrane region" description="Helical" evidence="1">
    <location>
        <begin position="333"/>
        <end position="349"/>
    </location>
</feature>
<dbReference type="Pfam" id="PF14345">
    <property type="entry name" value="GDYXXLXY"/>
    <property type="match status" value="1"/>
</dbReference>
<proteinExistence type="predicted"/>
<feature type="transmembrane region" description="Helical" evidence="1">
    <location>
        <begin position="302"/>
        <end position="327"/>
    </location>
</feature>
<dbReference type="EMBL" id="JAGKSQ010000016">
    <property type="protein sequence ID" value="MBP3953570.1"/>
    <property type="molecule type" value="Genomic_DNA"/>
</dbReference>
<dbReference type="RefSeq" id="WP_210599423.1">
    <property type="nucleotide sequence ID" value="NZ_JAGKSQ010000016.1"/>
</dbReference>
<dbReference type="Pfam" id="PF09925">
    <property type="entry name" value="DUF2157"/>
    <property type="match status" value="1"/>
</dbReference>
<feature type="transmembrane region" description="Helical" evidence="1">
    <location>
        <begin position="503"/>
        <end position="521"/>
    </location>
</feature>
<dbReference type="AlphaFoldDB" id="A0A940WW85"/>
<keyword evidence="4" id="KW-1185">Reference proteome</keyword>
<dbReference type="InterPro" id="IPR025833">
    <property type="entry name" value="GDYXXLXY"/>
</dbReference>
<keyword evidence="1" id="KW-0472">Membrane</keyword>
<name>A0A940WW85_9BACI</name>
<dbReference type="InterPro" id="IPR018677">
    <property type="entry name" value="DUF2157"/>
</dbReference>
<feature type="transmembrane region" description="Helical" evidence="1">
    <location>
        <begin position="75"/>
        <end position="95"/>
    </location>
</feature>
<feature type="transmembrane region" description="Helical" evidence="1">
    <location>
        <begin position="154"/>
        <end position="172"/>
    </location>
</feature>
<evidence type="ECO:0000313" key="4">
    <source>
        <dbReference type="Proteomes" id="UP000678228"/>
    </source>
</evidence>
<feature type="transmembrane region" description="Helical" evidence="1">
    <location>
        <begin position="205"/>
        <end position="224"/>
    </location>
</feature>
<reference evidence="3" key="1">
    <citation type="submission" date="2021-03" db="EMBL/GenBank/DDBJ databases">
        <title>Bacillus suaedae sp. nov., isolated from Suaeda aralocaspica.</title>
        <authorList>
            <person name="Lei R.F.R."/>
        </authorList>
    </citation>
    <scope>NUCLEOTIDE SEQUENCE</scope>
    <source>
        <strain evidence="3">YZJH907-2</strain>
    </source>
</reference>
<feature type="transmembrane region" description="Helical" evidence="1">
    <location>
        <begin position="425"/>
        <end position="441"/>
    </location>
</feature>
<feature type="transmembrane region" description="Helical" evidence="1">
    <location>
        <begin position="45"/>
        <end position="66"/>
    </location>
</feature>
<organism evidence="3 4">
    <name type="scientific">Halalkalibacter suaedae</name>
    <dbReference type="NCBI Taxonomy" id="2822140"/>
    <lineage>
        <taxon>Bacteria</taxon>
        <taxon>Bacillati</taxon>
        <taxon>Bacillota</taxon>
        <taxon>Bacilli</taxon>
        <taxon>Bacillales</taxon>
        <taxon>Bacillaceae</taxon>
        <taxon>Halalkalibacter</taxon>
    </lineage>
</organism>
<keyword evidence="1" id="KW-1133">Transmembrane helix</keyword>
<evidence type="ECO:0000259" key="2">
    <source>
        <dbReference type="Pfam" id="PF09925"/>
    </source>
</evidence>
<evidence type="ECO:0000256" key="1">
    <source>
        <dbReference type="SAM" id="Phobius"/>
    </source>
</evidence>
<feature type="transmembrane region" description="Helical" evidence="1">
    <location>
        <begin position="181"/>
        <end position="199"/>
    </location>
</feature>
<accession>A0A940WW85</accession>
<comment type="caution">
    <text evidence="3">The sequence shown here is derived from an EMBL/GenBank/DDBJ whole genome shotgun (WGS) entry which is preliminary data.</text>
</comment>
<feature type="domain" description="DUF2157" evidence="2">
    <location>
        <begin position="17"/>
        <end position="123"/>
    </location>
</feature>
<dbReference type="Proteomes" id="UP000678228">
    <property type="component" value="Unassembled WGS sequence"/>
</dbReference>
<feature type="transmembrane region" description="Helical" evidence="1">
    <location>
        <begin position="453"/>
        <end position="471"/>
    </location>
</feature>
<protein>
    <submittedName>
        <fullName evidence="3">GDYXXLXY domain-containing protein</fullName>
    </submittedName>
</protein>
<evidence type="ECO:0000313" key="3">
    <source>
        <dbReference type="EMBL" id="MBP3953570.1"/>
    </source>
</evidence>
<feature type="transmembrane region" description="Helical" evidence="1">
    <location>
        <begin position="402"/>
        <end position="419"/>
    </location>
</feature>
<feature type="transmembrane region" description="Helical" evidence="1">
    <location>
        <begin position="568"/>
        <end position="586"/>
    </location>
</feature>
<keyword evidence="1" id="KW-0812">Transmembrane</keyword>
<sequence length="726" mass="83639">MSNNRFSIGEQVIDYTYIVGLTLILSSIIYFFAANWSGLSRDAKILLVILCILVFYGCSFLFRWMLGTRPFIGKLFLFSGVISFGVGVALIGQTYNSHADSYLLFLIWLIPVVMLAYITRFQAFYVLSYVLFHLMSYFYMVPSSVSMYRSEGEMILLLVCLAIINIILFGLLRTNLIESKFLTYATVIIFHLIWIILTFRWSFESYNLLLNGSYILLLTVILYLEVKGKGSRSSFIITVISLATFISIWLISWTFEYFTEFILFFIVLFVIALIIANIYFIRWLRLKLRMSPTASKPWWQKLLVGTVSAVSALLVTLSFVGLTILFFGEMISSFYVIIGLLFIVVSVFLGKQMDDTVKYTLIHVGILLALVFSWDIPLILAVLFLCLLPVIWTKTSSRAVRVFVYLSGTVFLFITLLKFDLESDLLVLIFVIVNSLIFMLGDKVTGKETRSLLKHNSLFYGLLFGFILTFFELNQWLYVTYNSSFFIITTFLGYRYIRKELQLQFRIVSFFWFAFLFYKYYDLVWKLVHKSIALSLIGIVFLLIAILLDRKRFFNQQKQKSNWVKKDVAIMIVIVLQISFIGYQYFNNEHVLSNGALIKLELEPVDPRSLLQGDYVVLNYEISNIESLSDQLEAGEKIQLVLSLNEENDVYEYAGIYYVNGESNKPYQRLENDVVINGVADGSNGIIYGIENYFIEEGTGLEIEQEASYAYVRVATNGNSLIVDIE</sequence>
<feature type="transmembrane region" description="Helical" evidence="1">
    <location>
        <begin position="12"/>
        <end position="33"/>
    </location>
</feature>
<feature type="transmembrane region" description="Helical" evidence="1">
    <location>
        <begin position="236"/>
        <end position="255"/>
    </location>
</feature>
<feature type="transmembrane region" description="Helical" evidence="1">
    <location>
        <begin position="527"/>
        <end position="548"/>
    </location>
</feature>